<dbReference type="InterPro" id="IPR007499">
    <property type="entry name" value="ERF_bacteria_virus"/>
</dbReference>
<proteinExistence type="predicted"/>
<evidence type="ECO:0000313" key="2">
    <source>
        <dbReference type="Proteomes" id="UP001321763"/>
    </source>
</evidence>
<reference evidence="1 2" key="1">
    <citation type="submission" date="2022-09" db="EMBL/GenBank/DDBJ databases">
        <title>complete genome sequences of Clostridium tetani str. KHSU-234311-028 isolated from soil.</title>
        <authorList>
            <person name="Sekizuka T."/>
            <person name="Shitada C."/>
            <person name="Takahashi M."/>
            <person name="Kuroda M."/>
        </authorList>
    </citation>
    <scope>NUCLEOTIDE SEQUENCE [LARGE SCALE GENOMIC DNA]</scope>
    <source>
        <strain evidence="1 2">KHSU-234311-028</strain>
    </source>
</reference>
<dbReference type="EMBL" id="AP026818">
    <property type="protein sequence ID" value="BDR80666.1"/>
    <property type="molecule type" value="Genomic_DNA"/>
</dbReference>
<dbReference type="Proteomes" id="UP001321763">
    <property type="component" value="Chromosome"/>
</dbReference>
<gene>
    <name evidence="1" type="ORF">K234311028_09120</name>
</gene>
<dbReference type="RefSeq" id="WP_317720234.1">
    <property type="nucleotide sequence ID" value="NZ_AP026806.1"/>
</dbReference>
<dbReference type="Pfam" id="PF04404">
    <property type="entry name" value="ERF"/>
    <property type="match status" value="1"/>
</dbReference>
<evidence type="ECO:0000313" key="1">
    <source>
        <dbReference type="EMBL" id="BDR80666.1"/>
    </source>
</evidence>
<accession>A0ABC8EBX4</accession>
<sequence>MNIYKKLAEARVKLQEAELKKSGLNKFAGYEYFELSDFLPKINEINKELGICTVISFGAEYAIMMIIDVDKAEDSIELKSPMKEATLKGCHPIQNLGAIQSYQRRYLYMAAYEIVENDMLDATTGNEPVGGKDNKVSEAQLKRMYALGYKAGYDFNAVKKHVFDKFKVNVEDMTKEQYDMVCNGYEKLKK</sequence>
<name>A0ABC8EBX4_CLOTA</name>
<dbReference type="AlphaFoldDB" id="A0ABC8EBX4"/>
<protein>
    <submittedName>
        <fullName evidence="1">Essential recombination function protein</fullName>
    </submittedName>
</protein>
<organism evidence="1 2">
    <name type="scientific">Clostridium tetani</name>
    <dbReference type="NCBI Taxonomy" id="1513"/>
    <lineage>
        <taxon>Bacteria</taxon>
        <taxon>Bacillati</taxon>
        <taxon>Bacillota</taxon>
        <taxon>Clostridia</taxon>
        <taxon>Eubacteriales</taxon>
        <taxon>Clostridiaceae</taxon>
        <taxon>Clostridium</taxon>
    </lineage>
</organism>